<dbReference type="InterPro" id="IPR014762">
    <property type="entry name" value="DNA_mismatch_repair_CS"/>
</dbReference>
<gene>
    <name evidence="4" type="ORF">PISMIDRAFT_108673</name>
</gene>
<dbReference type="CDD" id="cd03484">
    <property type="entry name" value="MutL_Trans_hPMS_2_like"/>
    <property type="match status" value="1"/>
</dbReference>
<dbReference type="InterPro" id="IPR014721">
    <property type="entry name" value="Ribsml_uS5_D2-typ_fold_subgr"/>
</dbReference>
<dbReference type="GO" id="GO:0030983">
    <property type="term" value="F:mismatched DNA binding"/>
    <property type="evidence" value="ECO:0007669"/>
    <property type="project" value="InterPro"/>
</dbReference>
<protein>
    <recommendedName>
        <fullName evidence="3">DNA mismatch repair protein S5 domain-containing protein</fullName>
    </recommendedName>
</protein>
<dbReference type="STRING" id="765257.A0A0C9ZG03"/>
<dbReference type="Proteomes" id="UP000054018">
    <property type="component" value="Unassembled WGS sequence"/>
</dbReference>
<dbReference type="EMBL" id="KN833795">
    <property type="protein sequence ID" value="KIK18873.1"/>
    <property type="molecule type" value="Genomic_DNA"/>
</dbReference>
<dbReference type="InterPro" id="IPR013507">
    <property type="entry name" value="DNA_mismatch_S5_2-like"/>
</dbReference>
<keyword evidence="5" id="KW-1185">Reference proteome</keyword>
<reference evidence="5" key="2">
    <citation type="submission" date="2015-01" db="EMBL/GenBank/DDBJ databases">
        <title>Evolutionary Origins and Diversification of the Mycorrhizal Mutualists.</title>
        <authorList>
            <consortium name="DOE Joint Genome Institute"/>
            <consortium name="Mycorrhizal Genomics Consortium"/>
            <person name="Kohler A."/>
            <person name="Kuo A."/>
            <person name="Nagy L.G."/>
            <person name="Floudas D."/>
            <person name="Copeland A."/>
            <person name="Barry K.W."/>
            <person name="Cichocki N."/>
            <person name="Veneault-Fourrey C."/>
            <person name="LaButti K."/>
            <person name="Lindquist E.A."/>
            <person name="Lipzen A."/>
            <person name="Lundell T."/>
            <person name="Morin E."/>
            <person name="Murat C."/>
            <person name="Riley R."/>
            <person name="Ohm R."/>
            <person name="Sun H."/>
            <person name="Tunlid A."/>
            <person name="Henrissat B."/>
            <person name="Grigoriev I.V."/>
            <person name="Hibbett D.S."/>
            <person name="Martin F."/>
        </authorList>
    </citation>
    <scope>NUCLEOTIDE SEQUENCE [LARGE SCALE GENOMIC DNA]</scope>
    <source>
        <strain evidence="5">441</strain>
    </source>
</reference>
<dbReference type="Pfam" id="PF13589">
    <property type="entry name" value="HATPase_c_3"/>
    <property type="match status" value="1"/>
</dbReference>
<dbReference type="GO" id="GO:0016887">
    <property type="term" value="F:ATP hydrolysis activity"/>
    <property type="evidence" value="ECO:0007669"/>
    <property type="project" value="InterPro"/>
</dbReference>
<dbReference type="GO" id="GO:0005524">
    <property type="term" value="F:ATP binding"/>
    <property type="evidence" value="ECO:0007669"/>
    <property type="project" value="InterPro"/>
</dbReference>
<dbReference type="InterPro" id="IPR002099">
    <property type="entry name" value="MutL/Mlh/PMS"/>
</dbReference>
<dbReference type="NCBIfam" id="TIGR00585">
    <property type="entry name" value="mutl"/>
    <property type="match status" value="1"/>
</dbReference>
<dbReference type="Gene3D" id="3.30.565.10">
    <property type="entry name" value="Histidine kinase-like ATPase, C-terminal domain"/>
    <property type="match status" value="1"/>
</dbReference>
<dbReference type="Gene3D" id="3.30.230.10">
    <property type="match status" value="1"/>
</dbReference>
<evidence type="ECO:0000313" key="5">
    <source>
        <dbReference type="Proteomes" id="UP000054018"/>
    </source>
</evidence>
<dbReference type="AlphaFoldDB" id="A0A0C9ZG03"/>
<dbReference type="OrthoDB" id="10263226at2759"/>
<dbReference type="PANTHER" id="PTHR10073">
    <property type="entry name" value="DNA MISMATCH REPAIR PROTEIN MLH, PMS, MUTL"/>
    <property type="match status" value="1"/>
</dbReference>
<dbReference type="GO" id="GO:0006298">
    <property type="term" value="P:mismatch repair"/>
    <property type="evidence" value="ECO:0007669"/>
    <property type="project" value="InterPro"/>
</dbReference>
<dbReference type="SUPFAM" id="SSF55874">
    <property type="entry name" value="ATPase domain of HSP90 chaperone/DNA topoisomerase II/histidine kinase"/>
    <property type="match status" value="1"/>
</dbReference>
<evidence type="ECO:0000313" key="4">
    <source>
        <dbReference type="EMBL" id="KIK18873.1"/>
    </source>
</evidence>
<accession>A0A0C9ZG03</accession>
<feature type="domain" description="DNA mismatch repair protein S5" evidence="3">
    <location>
        <begin position="230"/>
        <end position="369"/>
    </location>
</feature>
<organism evidence="4 5">
    <name type="scientific">Pisolithus microcarpus 441</name>
    <dbReference type="NCBI Taxonomy" id="765257"/>
    <lineage>
        <taxon>Eukaryota</taxon>
        <taxon>Fungi</taxon>
        <taxon>Dikarya</taxon>
        <taxon>Basidiomycota</taxon>
        <taxon>Agaricomycotina</taxon>
        <taxon>Agaricomycetes</taxon>
        <taxon>Agaricomycetidae</taxon>
        <taxon>Boletales</taxon>
        <taxon>Sclerodermatineae</taxon>
        <taxon>Pisolithaceae</taxon>
        <taxon>Pisolithus</taxon>
    </lineage>
</organism>
<dbReference type="InterPro" id="IPR036890">
    <property type="entry name" value="HATPase_C_sf"/>
</dbReference>
<dbReference type="HOGENOM" id="CLU_004131_6_0_1"/>
<dbReference type="CDD" id="cd16926">
    <property type="entry name" value="HATPase_MutL-MLH-PMS-like"/>
    <property type="match status" value="1"/>
</dbReference>
<evidence type="ECO:0000256" key="1">
    <source>
        <dbReference type="ARBA" id="ARBA00006082"/>
    </source>
</evidence>
<proteinExistence type="inferred from homology"/>
<dbReference type="PROSITE" id="PS00058">
    <property type="entry name" value="DNA_MISMATCH_REPAIR_1"/>
    <property type="match status" value="1"/>
</dbReference>
<dbReference type="GO" id="GO:0061982">
    <property type="term" value="P:meiosis I cell cycle process"/>
    <property type="evidence" value="ECO:0007669"/>
    <property type="project" value="UniProtKB-ARBA"/>
</dbReference>
<dbReference type="SMART" id="SM01340">
    <property type="entry name" value="DNA_mis_repair"/>
    <property type="match status" value="1"/>
</dbReference>
<name>A0A0C9ZG03_9AGAM</name>
<dbReference type="GO" id="GO:0032389">
    <property type="term" value="C:MutLalpha complex"/>
    <property type="evidence" value="ECO:0007669"/>
    <property type="project" value="TreeGrafter"/>
</dbReference>
<dbReference type="FunFam" id="3.30.565.10:FF:000014">
    <property type="entry name" value="Mismatch repair endonuclease pms1, putative"/>
    <property type="match status" value="1"/>
</dbReference>
<dbReference type="PANTHER" id="PTHR10073:SF52">
    <property type="entry name" value="MISMATCH REPAIR ENDONUCLEASE PMS2"/>
    <property type="match status" value="1"/>
</dbReference>
<keyword evidence="2" id="KW-0227">DNA damage</keyword>
<dbReference type="Pfam" id="PF01119">
    <property type="entry name" value="DNA_mis_repair"/>
    <property type="match status" value="1"/>
</dbReference>
<sequence>MSGVERDSGIRAIDAHTVHRITSGQVVIDLQSAVKELVENSLDAGSTAIEVRFQNYGLKSIEVIDNGSGIAPRDYEGIALKHYTSKLSSFEDVSRIVTFGFRGEALSSLCALSDGLTIATATASEAPMGTVLEIDGNGRLKSQKAKVARQRGTTVTVTNLFRPLPVRRKELERNIKREYQKALTILHAYALVPCSKENKGVRLTVTNQIENGRKVAQLKTDGTLSLRASAIALWGTRALDNVTDLDLSFEVETEKSVLRRLNQGSADSPTTSVRVQGLVSKFVIGAGRTTNDRQYFFVNGRPFNAGKASIVQKAVNEVYRTFNVNQAPFVIADFVLPTHACDINVSPDKRTIFLHSENNFVLALKVGYASDLVDLFNVFFSSITT</sequence>
<reference evidence="4 5" key="1">
    <citation type="submission" date="2014-04" db="EMBL/GenBank/DDBJ databases">
        <authorList>
            <consortium name="DOE Joint Genome Institute"/>
            <person name="Kuo A."/>
            <person name="Kohler A."/>
            <person name="Costa M.D."/>
            <person name="Nagy L.G."/>
            <person name="Floudas D."/>
            <person name="Copeland A."/>
            <person name="Barry K.W."/>
            <person name="Cichocki N."/>
            <person name="Veneault-Fourrey C."/>
            <person name="LaButti K."/>
            <person name="Lindquist E.A."/>
            <person name="Lipzen A."/>
            <person name="Lundell T."/>
            <person name="Morin E."/>
            <person name="Murat C."/>
            <person name="Sun H."/>
            <person name="Tunlid A."/>
            <person name="Henrissat B."/>
            <person name="Grigoriev I.V."/>
            <person name="Hibbett D.S."/>
            <person name="Martin F."/>
            <person name="Nordberg H.P."/>
            <person name="Cantor M.N."/>
            <person name="Hua S.X."/>
        </authorList>
    </citation>
    <scope>NUCLEOTIDE SEQUENCE [LARGE SCALE GENOMIC DNA]</scope>
    <source>
        <strain evidence="4 5">441</strain>
    </source>
</reference>
<comment type="similarity">
    <text evidence="1">Belongs to the DNA mismatch repair MutL/HexB family.</text>
</comment>
<evidence type="ECO:0000259" key="3">
    <source>
        <dbReference type="SMART" id="SM01340"/>
    </source>
</evidence>
<dbReference type="GO" id="GO:0140664">
    <property type="term" value="F:ATP-dependent DNA damage sensor activity"/>
    <property type="evidence" value="ECO:0007669"/>
    <property type="project" value="InterPro"/>
</dbReference>
<evidence type="ECO:0000256" key="2">
    <source>
        <dbReference type="ARBA" id="ARBA00022763"/>
    </source>
</evidence>
<dbReference type="InterPro" id="IPR020568">
    <property type="entry name" value="Ribosomal_Su5_D2-typ_SF"/>
</dbReference>
<dbReference type="SUPFAM" id="SSF54211">
    <property type="entry name" value="Ribosomal protein S5 domain 2-like"/>
    <property type="match status" value="1"/>
</dbReference>
<dbReference type="InterPro" id="IPR038973">
    <property type="entry name" value="MutL/Mlh/Pms-like"/>
</dbReference>